<protein>
    <submittedName>
        <fullName evidence="2">DUF4254 domain-containing protein</fullName>
    </submittedName>
</protein>
<dbReference type="Pfam" id="PF14063">
    <property type="entry name" value="DUF4254"/>
    <property type="match status" value="1"/>
</dbReference>
<proteinExistence type="predicted"/>
<sequence length="163" mass="18323">MFEQSVMVPGDVRTGRQVIPPRGGLPTATQLLCSFQGTEFADHDLLSSAHALAALHARRATMRDSLLVAEVDNRRRELVEDIDDWIRERGSLPREGMIHIETLGAVIDRLAWGWVSANEVIETDGARDQHARKRWHRLAELIDGYTELIGDIVGGRRRLPARV</sequence>
<dbReference type="Proteomes" id="UP001611263">
    <property type="component" value="Unassembled WGS sequence"/>
</dbReference>
<gene>
    <name evidence="2" type="ORF">ACH4WX_29185</name>
</gene>
<name>A0ABW7TZ44_9NOCA</name>
<evidence type="ECO:0000313" key="3">
    <source>
        <dbReference type="Proteomes" id="UP001611263"/>
    </source>
</evidence>
<accession>A0ABW7TZ44</accession>
<evidence type="ECO:0000256" key="1">
    <source>
        <dbReference type="SAM" id="MobiDB-lite"/>
    </source>
</evidence>
<dbReference type="InterPro" id="IPR025350">
    <property type="entry name" value="DUF4254"/>
</dbReference>
<evidence type="ECO:0000313" key="2">
    <source>
        <dbReference type="EMBL" id="MFI1464809.1"/>
    </source>
</evidence>
<keyword evidence="3" id="KW-1185">Reference proteome</keyword>
<comment type="caution">
    <text evidence="2">The sequence shown here is derived from an EMBL/GenBank/DDBJ whole genome shotgun (WGS) entry which is preliminary data.</text>
</comment>
<feature type="region of interest" description="Disordered" evidence="1">
    <location>
        <begin position="1"/>
        <end position="20"/>
    </location>
</feature>
<dbReference type="GeneID" id="93507080"/>
<organism evidence="2 3">
    <name type="scientific">Nocardia carnea</name>
    <dbReference type="NCBI Taxonomy" id="37328"/>
    <lineage>
        <taxon>Bacteria</taxon>
        <taxon>Bacillati</taxon>
        <taxon>Actinomycetota</taxon>
        <taxon>Actinomycetes</taxon>
        <taxon>Mycobacteriales</taxon>
        <taxon>Nocardiaceae</taxon>
        <taxon>Nocardia</taxon>
    </lineage>
</organism>
<dbReference type="RefSeq" id="WP_231508507.1">
    <property type="nucleotide sequence ID" value="NZ_JBIRUQ010000010.1"/>
</dbReference>
<dbReference type="EMBL" id="JBIRUQ010000010">
    <property type="protein sequence ID" value="MFI1464809.1"/>
    <property type="molecule type" value="Genomic_DNA"/>
</dbReference>
<reference evidence="2 3" key="1">
    <citation type="submission" date="2024-10" db="EMBL/GenBank/DDBJ databases">
        <title>The Natural Products Discovery Center: Release of the First 8490 Sequenced Strains for Exploring Actinobacteria Biosynthetic Diversity.</title>
        <authorList>
            <person name="Kalkreuter E."/>
            <person name="Kautsar S.A."/>
            <person name="Yang D."/>
            <person name="Bader C.D."/>
            <person name="Teijaro C.N."/>
            <person name="Fluegel L."/>
            <person name="Davis C.M."/>
            <person name="Simpson J.R."/>
            <person name="Lauterbach L."/>
            <person name="Steele A.D."/>
            <person name="Gui C."/>
            <person name="Meng S."/>
            <person name="Li G."/>
            <person name="Viehrig K."/>
            <person name="Ye F."/>
            <person name="Su P."/>
            <person name="Kiefer A.F."/>
            <person name="Nichols A."/>
            <person name="Cepeda A.J."/>
            <person name="Yan W."/>
            <person name="Fan B."/>
            <person name="Jiang Y."/>
            <person name="Adhikari A."/>
            <person name="Zheng C.-J."/>
            <person name="Schuster L."/>
            <person name="Cowan T.M."/>
            <person name="Smanski M.J."/>
            <person name="Chevrette M.G."/>
            <person name="De Carvalho L.P.S."/>
            <person name="Shen B."/>
        </authorList>
    </citation>
    <scope>NUCLEOTIDE SEQUENCE [LARGE SCALE GENOMIC DNA]</scope>
    <source>
        <strain evidence="2 3">NPDC020568</strain>
    </source>
</reference>